<protein>
    <submittedName>
        <fullName evidence="3">Putative tricarboxylic transport membrane protein</fullName>
    </submittedName>
</protein>
<feature type="transmembrane region" description="Helical" evidence="1">
    <location>
        <begin position="85"/>
        <end position="111"/>
    </location>
</feature>
<feature type="transmembrane region" description="Helical" evidence="1">
    <location>
        <begin position="12"/>
        <end position="30"/>
    </location>
</feature>
<reference evidence="3 4" key="1">
    <citation type="submission" date="2020-08" db="EMBL/GenBank/DDBJ databases">
        <title>Genomic Encyclopedia of Type Strains, Phase IV (KMG-IV): sequencing the most valuable type-strain genomes for metagenomic binning, comparative biology and taxonomic classification.</title>
        <authorList>
            <person name="Goeker M."/>
        </authorList>
    </citation>
    <scope>NUCLEOTIDE SEQUENCE [LARGE SCALE GENOMIC DNA]</scope>
    <source>
        <strain evidence="3 4">DSM 101730</strain>
    </source>
</reference>
<evidence type="ECO:0000256" key="1">
    <source>
        <dbReference type="SAM" id="Phobius"/>
    </source>
</evidence>
<comment type="caution">
    <text evidence="3">The sequence shown here is derived from an EMBL/GenBank/DDBJ whole genome shotgun (WGS) entry which is preliminary data.</text>
</comment>
<evidence type="ECO:0000259" key="2">
    <source>
        <dbReference type="Pfam" id="PF07331"/>
    </source>
</evidence>
<dbReference type="Proteomes" id="UP000549457">
    <property type="component" value="Unassembled WGS sequence"/>
</dbReference>
<proteinExistence type="predicted"/>
<evidence type="ECO:0000313" key="4">
    <source>
        <dbReference type="Proteomes" id="UP000549457"/>
    </source>
</evidence>
<accession>A0A840SLV8</accession>
<organism evidence="3 4">
    <name type="scientific">Amaricoccus macauensis</name>
    <dbReference type="NCBI Taxonomy" id="57001"/>
    <lineage>
        <taxon>Bacteria</taxon>
        <taxon>Pseudomonadati</taxon>
        <taxon>Pseudomonadota</taxon>
        <taxon>Alphaproteobacteria</taxon>
        <taxon>Rhodobacterales</taxon>
        <taxon>Paracoccaceae</taxon>
        <taxon>Amaricoccus</taxon>
    </lineage>
</organism>
<feature type="transmembrane region" description="Helical" evidence="1">
    <location>
        <begin position="51"/>
        <end position="73"/>
    </location>
</feature>
<dbReference type="RefSeq" id="WP_184154274.1">
    <property type="nucleotide sequence ID" value="NZ_JACHFM010000005.1"/>
</dbReference>
<feature type="domain" description="DUF1468" evidence="2">
    <location>
        <begin position="16"/>
        <end position="150"/>
    </location>
</feature>
<feature type="transmembrane region" description="Helical" evidence="1">
    <location>
        <begin position="123"/>
        <end position="141"/>
    </location>
</feature>
<keyword evidence="4" id="KW-1185">Reference proteome</keyword>
<sequence>MSGGGASGRPDRGGLVIALLLAILAAVIFFSTRAMPVTAQYTRVGPTTFPYAVAAGLAALAVGTAVSALRGGFPEREPERLAPVLWIVGGLVAQILLLKPLGFSIATGFLFALTARGFGRGPLWVTIPIGVVFSLVVWVIFADVLQLSLPAGPLERLVP</sequence>
<keyword evidence="1" id="KW-0472">Membrane</keyword>
<dbReference type="AlphaFoldDB" id="A0A840SLV8"/>
<keyword evidence="1" id="KW-1133">Transmembrane helix</keyword>
<dbReference type="Pfam" id="PF07331">
    <property type="entry name" value="TctB"/>
    <property type="match status" value="1"/>
</dbReference>
<dbReference type="InterPro" id="IPR009936">
    <property type="entry name" value="DUF1468"/>
</dbReference>
<keyword evidence="1" id="KW-0812">Transmembrane</keyword>
<gene>
    <name evidence="3" type="ORF">HNP73_004040</name>
</gene>
<name>A0A840SLV8_9RHOB</name>
<evidence type="ECO:0000313" key="3">
    <source>
        <dbReference type="EMBL" id="MBB5224079.1"/>
    </source>
</evidence>
<dbReference type="EMBL" id="JACHFM010000005">
    <property type="protein sequence ID" value="MBB5224079.1"/>
    <property type="molecule type" value="Genomic_DNA"/>
</dbReference>